<dbReference type="GO" id="GO:0000398">
    <property type="term" value="P:mRNA splicing, via spliceosome"/>
    <property type="evidence" value="ECO:0007669"/>
    <property type="project" value="UniProtKB-UniRule"/>
</dbReference>
<keyword evidence="6 7" id="KW-0539">Nucleus</keyword>
<comment type="subunit">
    <text evidence="7">May be part of a spliceosome complex.</text>
</comment>
<dbReference type="PANTHER" id="PTHR13264:SF5">
    <property type="entry name" value="PRE-MRNA-SPLICING FACTOR SYF2"/>
    <property type="match status" value="1"/>
</dbReference>
<dbReference type="EMBL" id="JAVRJZ010000001">
    <property type="protein sequence ID" value="KAK2727540.1"/>
    <property type="molecule type" value="Genomic_DNA"/>
</dbReference>
<dbReference type="GO" id="GO:0071013">
    <property type="term" value="C:catalytic step 2 spliceosome"/>
    <property type="evidence" value="ECO:0007669"/>
    <property type="project" value="TreeGrafter"/>
</dbReference>
<proteinExistence type="inferred from homology"/>
<sequence>MSNLAMIERIQQLRDLHRKRNEARQLNHQEVVEEDRRKKLPSNFEARKQRAEWTLQEEEKRKQATERGEDYDRVKLLDIGADEAEKLERKKKKKNPDPGFSDYTQATVRQYDRLTKQIKPDMEAYERQREKLGDSFYANSSTIVQGLHKDTPEAIDRMVQDLEKQVEKREKFSRRRKYDEDADIDYINERNARFNKKLERFYGNYTKEIKQNLERGTAI</sequence>
<keyword evidence="3 7" id="KW-0507">mRNA processing</keyword>
<evidence type="ECO:0000313" key="10">
    <source>
        <dbReference type="Proteomes" id="UP001187531"/>
    </source>
</evidence>
<dbReference type="EMBL" id="JAVRJZ010000001">
    <property type="protein sequence ID" value="KAK2727539.1"/>
    <property type="molecule type" value="Genomic_DNA"/>
</dbReference>
<evidence type="ECO:0000256" key="5">
    <source>
        <dbReference type="ARBA" id="ARBA00023187"/>
    </source>
</evidence>
<keyword evidence="4 7" id="KW-0747">Spliceosome</keyword>
<evidence type="ECO:0000313" key="9">
    <source>
        <dbReference type="EMBL" id="KAK2727540.1"/>
    </source>
</evidence>
<comment type="caution">
    <text evidence="9">The sequence shown here is derived from an EMBL/GenBank/DDBJ whole genome shotgun (WGS) entry which is preliminary data.</text>
</comment>
<comment type="function">
    <text evidence="7">Involved in pre-mRNA splicing.</text>
</comment>
<comment type="similarity">
    <text evidence="2 7">Belongs to the SYF2 family.</text>
</comment>
<evidence type="ECO:0000256" key="6">
    <source>
        <dbReference type="ARBA" id="ARBA00023242"/>
    </source>
</evidence>
<evidence type="ECO:0000256" key="3">
    <source>
        <dbReference type="ARBA" id="ARBA00022664"/>
    </source>
</evidence>
<reference evidence="9" key="1">
    <citation type="submission" date="2023-07" db="EMBL/GenBank/DDBJ databases">
        <title>Chromosome-level genome assembly of Artemia franciscana.</title>
        <authorList>
            <person name="Jo E."/>
        </authorList>
    </citation>
    <scope>NUCLEOTIDE SEQUENCE</scope>
    <source>
        <tissue evidence="9">Whole body</tissue>
    </source>
</reference>
<dbReference type="Pfam" id="PF08231">
    <property type="entry name" value="SYF2"/>
    <property type="match status" value="1"/>
</dbReference>
<evidence type="ECO:0000256" key="7">
    <source>
        <dbReference type="RuleBase" id="RU367148"/>
    </source>
</evidence>
<organism evidence="9 10">
    <name type="scientific">Artemia franciscana</name>
    <name type="common">Brine shrimp</name>
    <name type="synonym">Artemia sanfranciscana</name>
    <dbReference type="NCBI Taxonomy" id="6661"/>
    <lineage>
        <taxon>Eukaryota</taxon>
        <taxon>Metazoa</taxon>
        <taxon>Ecdysozoa</taxon>
        <taxon>Arthropoda</taxon>
        <taxon>Crustacea</taxon>
        <taxon>Branchiopoda</taxon>
        <taxon>Anostraca</taxon>
        <taxon>Artemiidae</taxon>
        <taxon>Artemia</taxon>
    </lineage>
</organism>
<evidence type="ECO:0000256" key="4">
    <source>
        <dbReference type="ARBA" id="ARBA00022728"/>
    </source>
</evidence>
<comment type="subcellular location">
    <subcellularLocation>
        <location evidence="1 7">Nucleus</location>
    </subcellularLocation>
</comment>
<dbReference type="GO" id="GO:0071014">
    <property type="term" value="C:post-mRNA release spliceosomal complex"/>
    <property type="evidence" value="ECO:0007669"/>
    <property type="project" value="TreeGrafter"/>
</dbReference>
<gene>
    <name evidence="9" type="ORF">QYM36_008133</name>
</gene>
<dbReference type="PANTHER" id="PTHR13264">
    <property type="entry name" value="GCIP-INTERACTING PROTEIN P29"/>
    <property type="match status" value="1"/>
</dbReference>
<feature type="compositionally biased region" description="Basic and acidic residues" evidence="8">
    <location>
        <begin position="45"/>
        <end position="69"/>
    </location>
</feature>
<dbReference type="Proteomes" id="UP001187531">
    <property type="component" value="Unassembled WGS sequence"/>
</dbReference>
<evidence type="ECO:0000256" key="1">
    <source>
        <dbReference type="ARBA" id="ARBA00004123"/>
    </source>
</evidence>
<name>A0AA88IAQ3_ARTSF</name>
<protein>
    <recommendedName>
        <fullName evidence="7">Pre-mRNA-splicing factor SYF2</fullName>
    </recommendedName>
</protein>
<feature type="region of interest" description="Disordered" evidence="8">
    <location>
        <begin position="27"/>
        <end position="69"/>
    </location>
</feature>
<dbReference type="InterPro" id="IPR013260">
    <property type="entry name" value="mRNA_splic_SYF2"/>
</dbReference>
<accession>A0AA88IAQ3</accession>
<keyword evidence="5 7" id="KW-0508">mRNA splicing</keyword>
<evidence type="ECO:0000256" key="2">
    <source>
        <dbReference type="ARBA" id="ARBA00010028"/>
    </source>
</evidence>
<dbReference type="AlphaFoldDB" id="A0AA88IAQ3"/>
<dbReference type="GO" id="GO:0000974">
    <property type="term" value="C:Prp19 complex"/>
    <property type="evidence" value="ECO:0007669"/>
    <property type="project" value="TreeGrafter"/>
</dbReference>
<evidence type="ECO:0000256" key="8">
    <source>
        <dbReference type="SAM" id="MobiDB-lite"/>
    </source>
</evidence>
<feature type="compositionally biased region" description="Basic and acidic residues" evidence="8">
    <location>
        <begin position="27"/>
        <end position="37"/>
    </location>
</feature>
<keyword evidence="10" id="KW-1185">Reference proteome</keyword>